<dbReference type="PANTHER" id="PTHR48462:SF1">
    <property type="entry name" value="PROTEIN, PUTATIVE-RELATED"/>
    <property type="match status" value="1"/>
</dbReference>
<proteinExistence type="predicted"/>
<sequence length="308" mass="34416">MKRMFGRLKQLNSHVAYFLLKNCFNIPKMTYVLRTSPMWKFPDYLNEIDREIKSTLESLLNLKLNDSQWDQTTLPIKYGGIGIRKASDICLPAFLSSANSVKPLMSDILNVNEAQLVIGHLNSALSTWENKYSAEPDTKNIQKFWDEIVIKQVVEQKMNFTESVDIARFKAVQAEGAGTWLDAVPSKQVGTLIESRAFRICIGLRLGCTLVRSQPCICGVASVDEKGLHSLSCQKSVGRFSRHASLNNVLKRALGAGGIPCQLEPVGLTRDVNLRPDGISIVPWENGKHLIWDATCTDTLAPSNLQYF</sequence>
<organism evidence="1">
    <name type="scientific">Cacopsylla melanoneura</name>
    <dbReference type="NCBI Taxonomy" id="428564"/>
    <lineage>
        <taxon>Eukaryota</taxon>
        <taxon>Metazoa</taxon>
        <taxon>Ecdysozoa</taxon>
        <taxon>Arthropoda</taxon>
        <taxon>Hexapoda</taxon>
        <taxon>Insecta</taxon>
        <taxon>Pterygota</taxon>
        <taxon>Neoptera</taxon>
        <taxon>Paraneoptera</taxon>
        <taxon>Hemiptera</taxon>
        <taxon>Sternorrhyncha</taxon>
        <taxon>Psylloidea</taxon>
        <taxon>Psyllidae</taxon>
        <taxon>Psyllinae</taxon>
        <taxon>Cacopsylla</taxon>
    </lineage>
</organism>
<dbReference type="PANTHER" id="PTHR48462">
    <property type="entry name" value="PROTEIN, PUTATIVE-RELATED"/>
    <property type="match status" value="1"/>
</dbReference>
<dbReference type="EMBL" id="HBUF01552814">
    <property type="protein sequence ID" value="CAG6759490.1"/>
    <property type="molecule type" value="Transcribed_RNA"/>
</dbReference>
<dbReference type="AlphaFoldDB" id="A0A8D9A679"/>
<protein>
    <submittedName>
        <fullName evidence="1">Uncharacterized protein</fullName>
    </submittedName>
</protein>
<accession>A0A8D9A679</accession>
<evidence type="ECO:0000313" key="1">
    <source>
        <dbReference type="EMBL" id="CAG6759490.1"/>
    </source>
</evidence>
<name>A0A8D9A679_9HEMI</name>
<reference evidence="1" key="1">
    <citation type="submission" date="2021-05" db="EMBL/GenBank/DDBJ databases">
        <authorList>
            <person name="Alioto T."/>
            <person name="Alioto T."/>
            <person name="Gomez Garrido J."/>
        </authorList>
    </citation>
    <scope>NUCLEOTIDE SEQUENCE</scope>
</reference>